<dbReference type="Proteomes" id="UP001196136">
    <property type="component" value="Unassembled WGS sequence"/>
</dbReference>
<evidence type="ECO:0000313" key="1">
    <source>
        <dbReference type="EMBL" id="MBW8201146.1"/>
    </source>
</evidence>
<proteinExistence type="predicted"/>
<gene>
    <name evidence="1" type="ORF">K1F36_15060</name>
</gene>
<organism evidence="1 2">
    <name type="scientific">Flagellimonas abyssi</name>
    <dbReference type="NCBI Taxonomy" id="2864871"/>
    <lineage>
        <taxon>Bacteria</taxon>
        <taxon>Pseudomonadati</taxon>
        <taxon>Bacteroidota</taxon>
        <taxon>Flavobacteriia</taxon>
        <taxon>Flavobacteriales</taxon>
        <taxon>Flavobacteriaceae</taxon>
        <taxon>Flagellimonas</taxon>
    </lineage>
</organism>
<accession>A0ABS7EUE5</accession>
<reference evidence="1 2" key="1">
    <citation type="submission" date="2021-08" db="EMBL/GenBank/DDBJ databases">
        <title>Muricauda profundi sp. nov., a marine bacterium isolated from deep seawater of the Mariana Trench.</title>
        <authorList>
            <person name="Wei Y."/>
        </authorList>
    </citation>
    <scope>NUCLEOTIDE SEQUENCE [LARGE SCALE GENOMIC DNA]</scope>
    <source>
        <strain evidence="1 2">W52</strain>
    </source>
</reference>
<dbReference type="RefSeq" id="WP_220114584.1">
    <property type="nucleotide sequence ID" value="NZ_JAHZSV010000024.1"/>
</dbReference>
<evidence type="ECO:0000313" key="2">
    <source>
        <dbReference type="Proteomes" id="UP001196136"/>
    </source>
</evidence>
<sequence>MNKEELLGKELSNLYAISKQVNHYFNGSDISFLSERIQQLLMKYVKFSCNNEERVSESLRSLNINPGNTKDSIVQEIIENLNEIATQKEYAREVREMGFIMSLNRLISYHMANINNLDFRSRDM</sequence>
<comment type="caution">
    <text evidence="1">The sequence shown here is derived from an EMBL/GenBank/DDBJ whole genome shotgun (WGS) entry which is preliminary data.</text>
</comment>
<name>A0ABS7EUE5_9FLAO</name>
<dbReference type="Gene3D" id="1.20.1260.10">
    <property type="match status" value="1"/>
</dbReference>
<dbReference type="EMBL" id="JAHZSV010000024">
    <property type="protein sequence ID" value="MBW8201146.1"/>
    <property type="molecule type" value="Genomic_DNA"/>
</dbReference>
<protein>
    <submittedName>
        <fullName evidence="1">DUF892 family protein</fullName>
    </submittedName>
</protein>
<dbReference type="InterPro" id="IPR012347">
    <property type="entry name" value="Ferritin-like"/>
</dbReference>
<keyword evidence="2" id="KW-1185">Reference proteome</keyword>